<dbReference type="RefSeq" id="WP_386155383.1">
    <property type="nucleotide sequence ID" value="NZ_JBHMBS010000003.1"/>
</dbReference>
<dbReference type="Gene3D" id="3.40.50.720">
    <property type="entry name" value="NAD(P)-binding Rossmann-like Domain"/>
    <property type="match status" value="1"/>
</dbReference>
<dbReference type="PANTHER" id="PTHR48079">
    <property type="entry name" value="PROTEIN YEEZ"/>
    <property type="match status" value="1"/>
</dbReference>
<dbReference type="InterPro" id="IPR051783">
    <property type="entry name" value="NAD(P)-dependent_oxidoreduct"/>
</dbReference>
<reference evidence="2 3" key="1">
    <citation type="submission" date="2024-09" db="EMBL/GenBank/DDBJ databases">
        <authorList>
            <person name="Sun Q."/>
            <person name="Mori K."/>
        </authorList>
    </citation>
    <scope>NUCLEOTIDE SEQUENCE [LARGE SCALE GENOMIC DNA]</scope>
    <source>
        <strain evidence="2 3">JCM 3028</strain>
    </source>
</reference>
<evidence type="ECO:0000313" key="2">
    <source>
        <dbReference type="EMBL" id="MFB9675492.1"/>
    </source>
</evidence>
<feature type="domain" description="NAD-dependent epimerase/dehydratase" evidence="1">
    <location>
        <begin position="3"/>
        <end position="210"/>
    </location>
</feature>
<organism evidence="2 3">
    <name type="scientific">Streptosporangium vulgare</name>
    <dbReference type="NCBI Taxonomy" id="46190"/>
    <lineage>
        <taxon>Bacteria</taxon>
        <taxon>Bacillati</taxon>
        <taxon>Actinomycetota</taxon>
        <taxon>Actinomycetes</taxon>
        <taxon>Streptosporangiales</taxon>
        <taxon>Streptosporangiaceae</taxon>
        <taxon>Streptosporangium</taxon>
    </lineage>
</organism>
<sequence length="296" mass="30827">MKVFIVGASGYIGGAIADRLVGQGHEVVGLARSAKAAEALGGKGVRAYLGEVGDIERWIDRAVEADAVVFAWRAFDLDTFRETDTTAVRAVLARLAGSEKAFLYVTGSLGTGDTGSATEVDVDTPDDPPVFLAWRSALEAEIRRSSQAGVRSVVVRAPMVYGRASGFIAESLLADVSTSGRVHHVGDGDNLLAFVHVDDLAELCVRAVRTAPAGALYLATNGESLSYRDFAVRASHALGAGGAVASLPLQAALAAMGPFAEALTYSQRLSGAAAGRELGWSPAMHGIDTELRLIKG</sequence>
<dbReference type="Pfam" id="PF01370">
    <property type="entry name" value="Epimerase"/>
    <property type="match status" value="1"/>
</dbReference>
<gene>
    <name evidence="2" type="ORF">ACFFRH_08355</name>
</gene>
<dbReference type="PANTHER" id="PTHR48079:SF6">
    <property type="entry name" value="NAD(P)-BINDING DOMAIN-CONTAINING PROTEIN-RELATED"/>
    <property type="match status" value="1"/>
</dbReference>
<dbReference type="InterPro" id="IPR001509">
    <property type="entry name" value="Epimerase_deHydtase"/>
</dbReference>
<evidence type="ECO:0000259" key="1">
    <source>
        <dbReference type="Pfam" id="PF01370"/>
    </source>
</evidence>
<comment type="caution">
    <text evidence="2">The sequence shown here is derived from an EMBL/GenBank/DDBJ whole genome shotgun (WGS) entry which is preliminary data.</text>
</comment>
<keyword evidence="3" id="KW-1185">Reference proteome</keyword>
<dbReference type="InterPro" id="IPR036291">
    <property type="entry name" value="NAD(P)-bd_dom_sf"/>
</dbReference>
<name>A0ABV5T8V2_9ACTN</name>
<dbReference type="Proteomes" id="UP001589610">
    <property type="component" value="Unassembled WGS sequence"/>
</dbReference>
<dbReference type="EMBL" id="JBHMBS010000003">
    <property type="protein sequence ID" value="MFB9675492.1"/>
    <property type="molecule type" value="Genomic_DNA"/>
</dbReference>
<accession>A0ABV5T8V2</accession>
<evidence type="ECO:0000313" key="3">
    <source>
        <dbReference type="Proteomes" id="UP001589610"/>
    </source>
</evidence>
<proteinExistence type="predicted"/>
<dbReference type="SUPFAM" id="SSF51735">
    <property type="entry name" value="NAD(P)-binding Rossmann-fold domains"/>
    <property type="match status" value="1"/>
</dbReference>
<protein>
    <submittedName>
        <fullName evidence="2">NAD-dependent epimerase/dehydratase family protein</fullName>
    </submittedName>
</protein>